<dbReference type="InterPro" id="IPR032168">
    <property type="entry name" value="DUF5004"/>
</dbReference>
<dbReference type="EMBL" id="FPIY01000003">
    <property type="protein sequence ID" value="SFW55768.1"/>
    <property type="molecule type" value="Genomic_DNA"/>
</dbReference>
<evidence type="ECO:0000256" key="1">
    <source>
        <dbReference type="SAM" id="SignalP"/>
    </source>
</evidence>
<dbReference type="RefSeq" id="WP_084639227.1">
    <property type="nucleotide sequence ID" value="NZ_FPIY01000003.1"/>
</dbReference>
<evidence type="ECO:0000313" key="3">
    <source>
        <dbReference type="Proteomes" id="UP000183257"/>
    </source>
</evidence>
<dbReference type="Proteomes" id="UP000183257">
    <property type="component" value="Unassembled WGS sequence"/>
</dbReference>
<proteinExistence type="predicted"/>
<keyword evidence="3" id="KW-1185">Reference proteome</keyword>
<reference evidence="3" key="1">
    <citation type="submission" date="2016-11" db="EMBL/GenBank/DDBJ databases">
        <authorList>
            <person name="Varghese N."/>
            <person name="Submissions S."/>
        </authorList>
    </citation>
    <scope>NUCLEOTIDE SEQUENCE [LARGE SCALE GENOMIC DNA]</scope>
    <source>
        <strain evidence="3">DSM 24786</strain>
    </source>
</reference>
<dbReference type="Pfam" id="PF16395">
    <property type="entry name" value="DUF5004"/>
    <property type="match status" value="1"/>
</dbReference>
<name>A0A1K1Q768_9FLAO</name>
<sequence length="168" mass="18478">MKIKLIGVCLLGFLFFNCNTDNEPSCAEDFTGALTATETVLEGTWALTAIESSVAIDLTDDQEDNAIKDIYSQSTDCQNDAVYSFLSSRSFSLKQGYVAEDCEQKSSITGSWQLSGDILSLVNSCTVFNVEIEVNEEETAFTVSNVLNLRDIDNKIVQANVTYTYTKS</sequence>
<keyword evidence="1" id="KW-0732">Signal</keyword>
<protein>
    <submittedName>
        <fullName evidence="2">Lipocalin-like domain</fullName>
    </submittedName>
</protein>
<evidence type="ECO:0000313" key="2">
    <source>
        <dbReference type="EMBL" id="SFW55768.1"/>
    </source>
</evidence>
<accession>A0A1K1Q768</accession>
<feature type="chain" id="PRO_5012792184" evidence="1">
    <location>
        <begin position="21"/>
        <end position="168"/>
    </location>
</feature>
<organism evidence="2 3">
    <name type="scientific">Cellulophaga fucicola</name>
    <dbReference type="NCBI Taxonomy" id="76595"/>
    <lineage>
        <taxon>Bacteria</taxon>
        <taxon>Pseudomonadati</taxon>
        <taxon>Bacteroidota</taxon>
        <taxon>Flavobacteriia</taxon>
        <taxon>Flavobacteriales</taxon>
        <taxon>Flavobacteriaceae</taxon>
        <taxon>Cellulophaga</taxon>
    </lineage>
</organism>
<gene>
    <name evidence="2" type="ORF">SAMN05660313_02417</name>
</gene>
<dbReference type="OrthoDB" id="1447101at2"/>
<feature type="signal peptide" evidence="1">
    <location>
        <begin position="1"/>
        <end position="20"/>
    </location>
</feature>
<dbReference type="AlphaFoldDB" id="A0A1K1Q768"/>